<proteinExistence type="predicted"/>
<keyword evidence="4 6" id="KW-1133">Transmembrane helix</keyword>
<dbReference type="InterPro" id="IPR020846">
    <property type="entry name" value="MFS_dom"/>
</dbReference>
<evidence type="ECO:0000256" key="2">
    <source>
        <dbReference type="ARBA" id="ARBA00022475"/>
    </source>
</evidence>
<reference evidence="8 9" key="1">
    <citation type="journal article" date="2012" name="J. Bacteriol.">
        <title>Draft Genome Sequence of Turicella otitidis ATCC 51513, Isolated from Middle Ear Fluid from a Child with Otitis Media.</title>
        <authorList>
            <person name="Brinkrolf K."/>
            <person name="Schneider J."/>
            <person name="Knecht M."/>
            <person name="Ruckert C."/>
            <person name="Tauch A."/>
        </authorList>
    </citation>
    <scope>NUCLEOTIDE SEQUENCE [LARGE SCALE GENOMIC DNA]</scope>
    <source>
        <strain evidence="8 9">ATCC 51513</strain>
    </source>
</reference>
<dbReference type="EMBL" id="CAJZ01000133">
    <property type="protein sequence ID" value="CCI83708.1"/>
    <property type="molecule type" value="Genomic_DNA"/>
</dbReference>
<name>I7IXC5_9CORY</name>
<sequence length="434" mass="45275">MLLTPRQARVPTPAKLGVGCLVVSGERKLHRRPLPTQKEISPLRRYVVMLAFVCGGFAIGTNEFVSMGLLPQISADLGVPEQSASGIVTAYAFGVVIGAPTITAFTGRIPRRRLVLILMAAFVAGNVLTVLANNLGALMAARVIAGLPHGAYFSVTSLAAAAMAPRNHRGAAVAFVSAGLPIATIAGVPISQALGQWLGWAFAYGLVAVVGLITVILLWFLMPHMNEMPATNARTELGALKNSQVWLTLATGAVGFTGMFAVYTYVSFAMPERAGLDPRWMWLVLMTYGVGMFFGNALGGYLADRNMDLGILFALVAIGLSLVIYYFASLNPVAGTLAFGMIGMFGSSLVPSMQLRLIDVAGDAQTFANSLNHAALNTANGAGAAMGGIVVAATGNYAAPALAGATLGIGAVILWFPMTMLRKRQGRKAATAAG</sequence>
<accession>I7IXC5</accession>
<dbReference type="PROSITE" id="PS50850">
    <property type="entry name" value="MFS"/>
    <property type="match status" value="1"/>
</dbReference>
<dbReference type="PANTHER" id="PTHR43124">
    <property type="entry name" value="PURINE EFFLUX PUMP PBUE"/>
    <property type="match status" value="1"/>
</dbReference>
<feature type="transmembrane region" description="Helical" evidence="6">
    <location>
        <begin position="144"/>
        <end position="164"/>
    </location>
</feature>
<evidence type="ECO:0000256" key="4">
    <source>
        <dbReference type="ARBA" id="ARBA00022989"/>
    </source>
</evidence>
<feature type="transmembrane region" description="Helical" evidence="6">
    <location>
        <begin position="374"/>
        <end position="393"/>
    </location>
</feature>
<dbReference type="CDD" id="cd17324">
    <property type="entry name" value="MFS_NepI_like"/>
    <property type="match status" value="1"/>
</dbReference>
<comment type="caution">
    <text evidence="8">The sequence shown here is derived from an EMBL/GenBank/DDBJ whole genome shotgun (WGS) entry which is preliminary data.</text>
</comment>
<feature type="transmembrane region" description="Helical" evidence="6">
    <location>
        <begin position="114"/>
        <end position="132"/>
    </location>
</feature>
<keyword evidence="2" id="KW-1003">Cell membrane</keyword>
<feature type="transmembrane region" description="Helical" evidence="6">
    <location>
        <begin position="171"/>
        <end position="191"/>
    </location>
</feature>
<feature type="transmembrane region" description="Helical" evidence="6">
    <location>
        <begin position="334"/>
        <end position="353"/>
    </location>
</feature>
<evidence type="ECO:0000256" key="1">
    <source>
        <dbReference type="ARBA" id="ARBA00004651"/>
    </source>
</evidence>
<dbReference type="OrthoDB" id="9814237at2"/>
<feature type="transmembrane region" description="Helical" evidence="6">
    <location>
        <begin position="197"/>
        <end position="222"/>
    </location>
</feature>
<feature type="transmembrane region" description="Helical" evidence="6">
    <location>
        <begin position="46"/>
        <end position="65"/>
    </location>
</feature>
<dbReference type="Proteomes" id="UP000011016">
    <property type="component" value="Unassembled WGS sequence"/>
</dbReference>
<keyword evidence="3 6" id="KW-0812">Transmembrane</keyword>
<dbReference type="Gene3D" id="1.20.1250.20">
    <property type="entry name" value="MFS general substrate transporter like domains"/>
    <property type="match status" value="2"/>
</dbReference>
<dbReference type="InterPro" id="IPR011701">
    <property type="entry name" value="MFS"/>
</dbReference>
<evidence type="ECO:0000256" key="5">
    <source>
        <dbReference type="ARBA" id="ARBA00023136"/>
    </source>
</evidence>
<feature type="domain" description="Major facilitator superfamily (MFS) profile" evidence="7">
    <location>
        <begin position="48"/>
        <end position="422"/>
    </location>
</feature>
<dbReference type="PANTHER" id="PTHR43124:SF3">
    <property type="entry name" value="CHLORAMPHENICOL EFFLUX PUMP RV0191"/>
    <property type="match status" value="1"/>
</dbReference>
<evidence type="ECO:0000313" key="8">
    <source>
        <dbReference type="EMBL" id="CCI83708.1"/>
    </source>
</evidence>
<feature type="transmembrane region" description="Helical" evidence="6">
    <location>
        <begin position="309"/>
        <end position="328"/>
    </location>
</feature>
<dbReference type="Pfam" id="PF07690">
    <property type="entry name" value="MFS_1"/>
    <property type="match status" value="1"/>
</dbReference>
<feature type="transmembrane region" description="Helical" evidence="6">
    <location>
        <begin position="280"/>
        <end position="302"/>
    </location>
</feature>
<organism evidence="8 9">
    <name type="scientific">Corynebacterium otitidis ATCC 51513</name>
    <dbReference type="NCBI Taxonomy" id="883169"/>
    <lineage>
        <taxon>Bacteria</taxon>
        <taxon>Bacillati</taxon>
        <taxon>Actinomycetota</taxon>
        <taxon>Actinomycetes</taxon>
        <taxon>Mycobacteriales</taxon>
        <taxon>Corynebacteriaceae</taxon>
        <taxon>Corynebacterium</taxon>
    </lineage>
</organism>
<evidence type="ECO:0000256" key="3">
    <source>
        <dbReference type="ARBA" id="ARBA00022692"/>
    </source>
</evidence>
<evidence type="ECO:0000313" key="9">
    <source>
        <dbReference type="Proteomes" id="UP000011016"/>
    </source>
</evidence>
<dbReference type="InterPro" id="IPR050189">
    <property type="entry name" value="MFS_Efflux_Transporters"/>
</dbReference>
<dbReference type="GO" id="GO:0005886">
    <property type="term" value="C:plasma membrane"/>
    <property type="evidence" value="ECO:0007669"/>
    <property type="project" value="UniProtKB-SubCell"/>
</dbReference>
<feature type="transmembrane region" description="Helical" evidence="6">
    <location>
        <begin position="85"/>
        <end position="107"/>
    </location>
</feature>
<evidence type="ECO:0000256" key="6">
    <source>
        <dbReference type="SAM" id="Phobius"/>
    </source>
</evidence>
<dbReference type="SUPFAM" id="SSF103473">
    <property type="entry name" value="MFS general substrate transporter"/>
    <property type="match status" value="1"/>
</dbReference>
<dbReference type="GO" id="GO:0022857">
    <property type="term" value="F:transmembrane transporter activity"/>
    <property type="evidence" value="ECO:0007669"/>
    <property type="project" value="InterPro"/>
</dbReference>
<comment type="subcellular location">
    <subcellularLocation>
        <location evidence="1">Cell membrane</location>
        <topology evidence="1">Multi-pass membrane protein</topology>
    </subcellularLocation>
</comment>
<dbReference type="AlphaFoldDB" id="I7IXC5"/>
<protein>
    <submittedName>
        <fullName evidence="8">Putative membrane protein</fullName>
    </submittedName>
</protein>
<feature type="transmembrane region" description="Helical" evidence="6">
    <location>
        <begin position="399"/>
        <end position="418"/>
    </location>
</feature>
<keyword evidence="5 6" id="KW-0472">Membrane</keyword>
<evidence type="ECO:0000259" key="7">
    <source>
        <dbReference type="PROSITE" id="PS50850"/>
    </source>
</evidence>
<gene>
    <name evidence="8" type="ORF">BN46_0980</name>
</gene>
<dbReference type="InterPro" id="IPR036259">
    <property type="entry name" value="MFS_trans_sf"/>
</dbReference>
<feature type="transmembrane region" description="Helical" evidence="6">
    <location>
        <begin position="243"/>
        <end position="268"/>
    </location>
</feature>